<evidence type="ECO:0008006" key="5">
    <source>
        <dbReference type="Google" id="ProtNLM"/>
    </source>
</evidence>
<organism evidence="3 4">
    <name type="scientific">Solanum verrucosum</name>
    <dbReference type="NCBI Taxonomy" id="315347"/>
    <lineage>
        <taxon>Eukaryota</taxon>
        <taxon>Viridiplantae</taxon>
        <taxon>Streptophyta</taxon>
        <taxon>Embryophyta</taxon>
        <taxon>Tracheophyta</taxon>
        <taxon>Spermatophyta</taxon>
        <taxon>Magnoliopsida</taxon>
        <taxon>eudicotyledons</taxon>
        <taxon>Gunneridae</taxon>
        <taxon>Pentapetalae</taxon>
        <taxon>asterids</taxon>
        <taxon>lamiids</taxon>
        <taxon>Solanales</taxon>
        <taxon>Solanaceae</taxon>
        <taxon>Solanoideae</taxon>
        <taxon>Solaneae</taxon>
        <taxon>Solanum</taxon>
    </lineage>
</organism>
<evidence type="ECO:0000313" key="3">
    <source>
        <dbReference type="EMBL" id="WMV32788.1"/>
    </source>
</evidence>
<dbReference type="Gene3D" id="1.10.340.70">
    <property type="match status" value="1"/>
</dbReference>
<reference evidence="3" key="1">
    <citation type="submission" date="2023-08" db="EMBL/GenBank/DDBJ databases">
        <title>A de novo genome assembly of Solanum verrucosum Schlechtendal, a Mexican diploid species geographically isolated from the other diploid A-genome species in potato relatives.</title>
        <authorList>
            <person name="Hosaka K."/>
        </authorList>
    </citation>
    <scope>NUCLEOTIDE SEQUENCE</scope>
    <source>
        <tissue evidence="3">Young leaves</tissue>
    </source>
</reference>
<gene>
    <name evidence="3" type="ORF">MTR67_026173</name>
</gene>
<dbReference type="AlphaFoldDB" id="A0AAF0R161"/>
<dbReference type="EMBL" id="CP133617">
    <property type="protein sequence ID" value="WMV32788.1"/>
    <property type="molecule type" value="Genomic_DNA"/>
</dbReference>
<dbReference type="PANTHER" id="PTHR46148">
    <property type="entry name" value="CHROMO DOMAIN-CONTAINING PROTEIN"/>
    <property type="match status" value="1"/>
</dbReference>
<evidence type="ECO:0000259" key="2">
    <source>
        <dbReference type="Pfam" id="PF24626"/>
    </source>
</evidence>
<dbReference type="PANTHER" id="PTHR46148:SF60">
    <property type="entry name" value="CHROMO DOMAIN-CONTAINING PROTEIN"/>
    <property type="match status" value="1"/>
</dbReference>
<evidence type="ECO:0000259" key="1">
    <source>
        <dbReference type="Pfam" id="PF17921"/>
    </source>
</evidence>
<dbReference type="Pfam" id="PF17921">
    <property type="entry name" value="Integrase_H2C2"/>
    <property type="match status" value="1"/>
</dbReference>
<dbReference type="InterPro" id="IPR041588">
    <property type="entry name" value="Integrase_H2C2"/>
</dbReference>
<dbReference type="Pfam" id="PF24626">
    <property type="entry name" value="SH3_Tf2-1"/>
    <property type="match status" value="1"/>
</dbReference>
<dbReference type="Proteomes" id="UP001234989">
    <property type="component" value="Chromosome 6"/>
</dbReference>
<dbReference type="InterPro" id="IPR056924">
    <property type="entry name" value="SH3_Tf2-1"/>
</dbReference>
<feature type="domain" description="Tf2-1-like SH3-like" evidence="2">
    <location>
        <begin position="52"/>
        <end position="102"/>
    </location>
</feature>
<proteinExistence type="predicted"/>
<keyword evidence="4" id="KW-1185">Reference proteome</keyword>
<sequence length="155" mass="18574">MLTESNDSRFSFHSVVTKMYRDLERLYWWPGKKKYIAEFVANYQNCQDVVMRFNKKGKLSSRYVRPFEILDYVGLVAYRLAIPHGLSGVHQVFQVSMLKKYYSDRDYIIKWDLVLLDTDLSYEEEPIAISDRDVQKLRTKEIMSVKVQWKYHVVE</sequence>
<protein>
    <recommendedName>
        <fullName evidence="5">Integrase zinc-binding domain-containing protein</fullName>
    </recommendedName>
</protein>
<name>A0AAF0R161_SOLVR</name>
<accession>A0AAF0R161</accession>
<evidence type="ECO:0000313" key="4">
    <source>
        <dbReference type="Proteomes" id="UP001234989"/>
    </source>
</evidence>
<feature type="domain" description="Integrase zinc-binding" evidence="1">
    <location>
        <begin position="3"/>
        <end position="47"/>
    </location>
</feature>